<dbReference type="Proteomes" id="UP001465976">
    <property type="component" value="Unassembled WGS sequence"/>
</dbReference>
<accession>A0ABR3F6I1</accession>
<protein>
    <submittedName>
        <fullName evidence="2">Uncharacterized protein</fullName>
    </submittedName>
</protein>
<feature type="compositionally biased region" description="Basic and acidic residues" evidence="1">
    <location>
        <begin position="175"/>
        <end position="189"/>
    </location>
</feature>
<feature type="compositionally biased region" description="Basic and acidic residues" evidence="1">
    <location>
        <begin position="212"/>
        <end position="225"/>
    </location>
</feature>
<evidence type="ECO:0000313" key="3">
    <source>
        <dbReference type="Proteomes" id="UP001465976"/>
    </source>
</evidence>
<feature type="region of interest" description="Disordered" evidence="1">
    <location>
        <begin position="210"/>
        <end position="235"/>
    </location>
</feature>
<reference evidence="2 3" key="1">
    <citation type="submission" date="2024-02" db="EMBL/GenBank/DDBJ databases">
        <title>A draft genome for the cacao thread blight pathogen Marasmius crinis-equi.</title>
        <authorList>
            <person name="Cohen S.P."/>
            <person name="Baruah I.K."/>
            <person name="Amoako-Attah I."/>
            <person name="Bukari Y."/>
            <person name="Meinhardt L.W."/>
            <person name="Bailey B.A."/>
        </authorList>
    </citation>
    <scope>NUCLEOTIDE SEQUENCE [LARGE SCALE GENOMIC DNA]</scope>
    <source>
        <strain evidence="2 3">GH-76</strain>
    </source>
</reference>
<evidence type="ECO:0000256" key="1">
    <source>
        <dbReference type="SAM" id="MobiDB-lite"/>
    </source>
</evidence>
<feature type="compositionally biased region" description="Basic and acidic residues" evidence="1">
    <location>
        <begin position="438"/>
        <end position="454"/>
    </location>
</feature>
<sequence length="763" mass="80935">MDAIPPPPNGAPPPPYEAVATATYKLTKAHEKWLVDQGHWAAYFWALEQSEQKKGAKKKWFEGSNIPVAFKAEFAVEVPLEVISKPILRFFTNRARKTKTGKLEPPQAIHTVPPAGVETPSQPTAQPEVGTSTTPATNTQVPPPPSTDIPAAGPAPSASANTPLGTPPPDLYGETFKDEIKEEATKRADGQGGGSYLTVYQAVLSEQFNSLSREEKSDYEDKAKAASELQSQKPPLEHLLSNQEALAGDVAFVVHTIKPTADSKEPDIRMASITGMNSKPFKVAEEHQEQWEELFLQPLKDWYCGEASVKDKGKGKAQATSKTLTPPPTEDISKPDSPKRGTSVPKDGQDGVAGPSGAAVHTDGEEKAQATSAPLEDIPDPSSQNGGAQIPKDGANDLTGPSGAAASPPASGNQAKTDGVESTEQPVLDKSQPQMETEPEKVLPEQPELEKEQDNGDGQVETERAKRTPEDEQGQAEQCSRGASELRAKGKRFQSSRWTREEEEAETPKDVEMAVKDGMNVGEPQGHPEAARSELANEDIVMEGVKRPIIHDNTLIAENSSSHLAPSPSLTVTPLSTVLEPARNGPRENTERSSPTPPLDATTPTVAPRGNEASQVQPTPPVADQSTSTPQLDTIHNVSKATKASLEALAASSPLSSVGNIEELDPSDDAKDSKVKDSSVGQEGEAGIQGDQEARDQVKVTAGNGAKKRRRGGGGGASKKLKVTPSADPDQAQGSSGRPTRAAAAKSTERTVAMVGHKGKKQN</sequence>
<feature type="compositionally biased region" description="Polar residues" evidence="1">
    <location>
        <begin position="413"/>
        <end position="435"/>
    </location>
</feature>
<evidence type="ECO:0000313" key="2">
    <source>
        <dbReference type="EMBL" id="KAL0570797.1"/>
    </source>
</evidence>
<dbReference type="EMBL" id="JBAHYK010000872">
    <property type="protein sequence ID" value="KAL0570797.1"/>
    <property type="molecule type" value="Genomic_DNA"/>
</dbReference>
<feature type="compositionally biased region" description="Low complexity" evidence="1">
    <location>
        <begin position="150"/>
        <end position="160"/>
    </location>
</feature>
<feature type="region of interest" description="Disordered" evidence="1">
    <location>
        <begin position="651"/>
        <end position="763"/>
    </location>
</feature>
<comment type="caution">
    <text evidence="2">The sequence shown here is derived from an EMBL/GenBank/DDBJ whole genome shotgun (WGS) entry which is preliminary data.</text>
</comment>
<feature type="compositionally biased region" description="Polar residues" evidence="1">
    <location>
        <begin position="560"/>
        <end position="576"/>
    </location>
</feature>
<feature type="compositionally biased region" description="Basic and acidic residues" evidence="1">
    <location>
        <begin position="668"/>
        <end position="677"/>
    </location>
</feature>
<organism evidence="2 3">
    <name type="scientific">Marasmius crinis-equi</name>
    <dbReference type="NCBI Taxonomy" id="585013"/>
    <lineage>
        <taxon>Eukaryota</taxon>
        <taxon>Fungi</taxon>
        <taxon>Dikarya</taxon>
        <taxon>Basidiomycota</taxon>
        <taxon>Agaricomycotina</taxon>
        <taxon>Agaricomycetes</taxon>
        <taxon>Agaricomycetidae</taxon>
        <taxon>Agaricales</taxon>
        <taxon>Marasmiineae</taxon>
        <taxon>Marasmiaceae</taxon>
        <taxon>Marasmius</taxon>
    </lineage>
</organism>
<feature type="region of interest" description="Disordered" evidence="1">
    <location>
        <begin position="308"/>
        <end position="513"/>
    </location>
</feature>
<feature type="region of interest" description="Disordered" evidence="1">
    <location>
        <begin position="99"/>
        <end position="194"/>
    </location>
</feature>
<feature type="compositionally biased region" description="Polar residues" evidence="1">
    <location>
        <begin position="624"/>
        <end position="637"/>
    </location>
</feature>
<feature type="compositionally biased region" description="Polar residues" evidence="1">
    <location>
        <begin position="119"/>
        <end position="140"/>
    </location>
</feature>
<feature type="compositionally biased region" description="Low complexity" evidence="1">
    <location>
        <begin position="400"/>
        <end position="412"/>
    </location>
</feature>
<gene>
    <name evidence="2" type="ORF">V5O48_011162</name>
</gene>
<feature type="compositionally biased region" description="Basic and acidic residues" evidence="1">
    <location>
        <begin position="461"/>
        <end position="470"/>
    </location>
</feature>
<name>A0ABR3F6I1_9AGAR</name>
<keyword evidence="3" id="KW-1185">Reference proteome</keyword>
<feature type="region of interest" description="Disordered" evidence="1">
    <location>
        <begin position="560"/>
        <end position="639"/>
    </location>
</feature>
<proteinExistence type="predicted"/>